<keyword evidence="2" id="KW-0732">Signal</keyword>
<organism evidence="3 4">
    <name type="scientific">Lentinula raphanica</name>
    <dbReference type="NCBI Taxonomy" id="153919"/>
    <lineage>
        <taxon>Eukaryota</taxon>
        <taxon>Fungi</taxon>
        <taxon>Dikarya</taxon>
        <taxon>Basidiomycota</taxon>
        <taxon>Agaricomycotina</taxon>
        <taxon>Agaricomycetes</taxon>
        <taxon>Agaricomycetidae</taxon>
        <taxon>Agaricales</taxon>
        <taxon>Marasmiineae</taxon>
        <taxon>Omphalotaceae</taxon>
        <taxon>Lentinula</taxon>
    </lineage>
</organism>
<feature type="region of interest" description="Disordered" evidence="1">
    <location>
        <begin position="35"/>
        <end position="54"/>
    </location>
</feature>
<keyword evidence="4" id="KW-1185">Reference proteome</keyword>
<feature type="region of interest" description="Disordered" evidence="1">
    <location>
        <begin position="136"/>
        <end position="159"/>
    </location>
</feature>
<accession>A0AA38P137</accession>
<protein>
    <submittedName>
        <fullName evidence="3">Uncharacterized protein</fullName>
    </submittedName>
</protein>
<reference evidence="3" key="1">
    <citation type="submission" date="2022-08" db="EMBL/GenBank/DDBJ databases">
        <authorList>
            <consortium name="DOE Joint Genome Institute"/>
            <person name="Min B."/>
            <person name="Riley R."/>
            <person name="Sierra-Patev S."/>
            <person name="Naranjo-Ortiz M."/>
            <person name="Looney B."/>
            <person name="Konkel Z."/>
            <person name="Slot J.C."/>
            <person name="Sakamoto Y."/>
            <person name="Steenwyk J.L."/>
            <person name="Rokas A."/>
            <person name="Carro J."/>
            <person name="Camarero S."/>
            <person name="Ferreira P."/>
            <person name="Molpeceres G."/>
            <person name="Ruiz-Duenas F.J."/>
            <person name="Serrano A."/>
            <person name="Henrissat B."/>
            <person name="Drula E."/>
            <person name="Hughes K.W."/>
            <person name="Mata J.L."/>
            <person name="Ishikawa N.K."/>
            <person name="Vargas-Isla R."/>
            <person name="Ushijima S."/>
            <person name="Smith C.A."/>
            <person name="Ahrendt S."/>
            <person name="Andreopoulos W."/>
            <person name="He G."/>
            <person name="Labutti K."/>
            <person name="Lipzen A."/>
            <person name="Ng V."/>
            <person name="Sandor L."/>
            <person name="Barry K."/>
            <person name="Martinez A.T."/>
            <person name="Xiao Y."/>
            <person name="Gibbons J.G."/>
            <person name="Terashima K."/>
            <person name="Hibbett D.S."/>
            <person name="Grigoriev I.V."/>
        </authorList>
    </citation>
    <scope>NUCLEOTIDE SEQUENCE</scope>
    <source>
        <strain evidence="3">TFB9207</strain>
    </source>
</reference>
<proteinExistence type="predicted"/>
<dbReference type="EMBL" id="MU806559">
    <property type="protein sequence ID" value="KAJ3834250.1"/>
    <property type="molecule type" value="Genomic_DNA"/>
</dbReference>
<evidence type="ECO:0000256" key="1">
    <source>
        <dbReference type="SAM" id="MobiDB-lite"/>
    </source>
</evidence>
<dbReference type="Proteomes" id="UP001163846">
    <property type="component" value="Unassembled WGS sequence"/>
</dbReference>
<feature type="signal peptide" evidence="2">
    <location>
        <begin position="1"/>
        <end position="19"/>
    </location>
</feature>
<evidence type="ECO:0000256" key="2">
    <source>
        <dbReference type="SAM" id="SignalP"/>
    </source>
</evidence>
<feature type="chain" id="PRO_5041389960" evidence="2">
    <location>
        <begin position="20"/>
        <end position="595"/>
    </location>
</feature>
<evidence type="ECO:0000313" key="4">
    <source>
        <dbReference type="Proteomes" id="UP001163846"/>
    </source>
</evidence>
<sequence length="595" mass="64581">MVRLHSVTVLIFIASIAAAAPLRLVPSVEPASQEATPCARLEGDSTPKSVNPQDCGKSELNVSPGEHNVLDMCSQYRVSCPHPSGAFDFPTSQERVDADTVNVPGIGSLASHPSGPFHSPSIQECVYSDIASAPSVESRALHPSGHLDSPTSQEHVDPGTVNVPGIGSRAFHPSGPFLTLSIQERADADDAVSVLNIESRAPHTSGPLEVVRRLIGVLSSGTSSAPDSHRLLRKRTDTDIAGADGSGPLDLHISDPLQPTSAFSTNLLSEAASPDQCKDAREQQGTVIIAHGIASHVPDCSGPLNPSSASIDHPLLQERTYTDITSAQSIKSHSTHPAGLISFPDVLDAVSGYASVDILIFCSMPFDIPNMNEMFDDMLDDDDSSFEPYEDSDHESDGDAEDFSEDEMEPAEPMVLSNHRAIKLDWAERSRLDAVLAVLDSISAQGLDLPLFLDALFYGDSDCHSNQRCRYARDSLMTCDELPRIVQAWHKPPRRPGGQKSRRPFGASRVMEDFALDCISSQVNRELRISAPLFASDPLDFSEDQLLGIDFEELKAQVLSQNPMLWRILRSAAYSQKQQLHNKHKDPDMISEYVI</sequence>
<comment type="caution">
    <text evidence="3">The sequence shown here is derived from an EMBL/GenBank/DDBJ whole genome shotgun (WGS) entry which is preliminary data.</text>
</comment>
<name>A0AA38P137_9AGAR</name>
<feature type="region of interest" description="Disordered" evidence="1">
    <location>
        <begin position="379"/>
        <end position="410"/>
    </location>
</feature>
<evidence type="ECO:0000313" key="3">
    <source>
        <dbReference type="EMBL" id="KAJ3834250.1"/>
    </source>
</evidence>
<dbReference type="AlphaFoldDB" id="A0AA38P137"/>
<gene>
    <name evidence="3" type="ORF">F5878DRAFT_645294</name>
</gene>